<protein>
    <submittedName>
        <fullName evidence="5">Uncharacterized protein</fullName>
    </submittedName>
</protein>
<gene>
    <name evidence="5" type="ORF">FSP39_001051</name>
</gene>
<keyword evidence="6" id="KW-1185">Reference proteome</keyword>
<feature type="repeat" description="ANK" evidence="3">
    <location>
        <begin position="77"/>
        <end position="109"/>
    </location>
</feature>
<dbReference type="GO" id="GO:0004842">
    <property type="term" value="F:ubiquitin-protein transferase activity"/>
    <property type="evidence" value="ECO:0007669"/>
    <property type="project" value="TreeGrafter"/>
</dbReference>
<dbReference type="SUPFAM" id="SSF48403">
    <property type="entry name" value="Ankyrin repeat"/>
    <property type="match status" value="1"/>
</dbReference>
<accession>A0AA88XT06</accession>
<dbReference type="InterPro" id="IPR002110">
    <property type="entry name" value="Ankyrin_rpt"/>
</dbReference>
<evidence type="ECO:0000256" key="1">
    <source>
        <dbReference type="ARBA" id="ARBA00022737"/>
    </source>
</evidence>
<evidence type="ECO:0000256" key="3">
    <source>
        <dbReference type="PROSITE-ProRule" id="PRU00023"/>
    </source>
</evidence>
<organism evidence="5 6">
    <name type="scientific">Pinctada imbricata</name>
    <name type="common">Atlantic pearl-oyster</name>
    <name type="synonym">Pinctada martensii</name>
    <dbReference type="NCBI Taxonomy" id="66713"/>
    <lineage>
        <taxon>Eukaryota</taxon>
        <taxon>Metazoa</taxon>
        <taxon>Spiralia</taxon>
        <taxon>Lophotrochozoa</taxon>
        <taxon>Mollusca</taxon>
        <taxon>Bivalvia</taxon>
        <taxon>Autobranchia</taxon>
        <taxon>Pteriomorphia</taxon>
        <taxon>Pterioida</taxon>
        <taxon>Pterioidea</taxon>
        <taxon>Pteriidae</taxon>
        <taxon>Pinctada</taxon>
    </lineage>
</organism>
<evidence type="ECO:0000313" key="6">
    <source>
        <dbReference type="Proteomes" id="UP001186944"/>
    </source>
</evidence>
<dbReference type="SMART" id="SM00248">
    <property type="entry name" value="ANK"/>
    <property type="match status" value="3"/>
</dbReference>
<dbReference type="PROSITE" id="PS50297">
    <property type="entry name" value="ANK_REP_REGION"/>
    <property type="match status" value="1"/>
</dbReference>
<reference evidence="5" key="1">
    <citation type="submission" date="2019-08" db="EMBL/GenBank/DDBJ databases">
        <title>The improved chromosome-level genome for the pearl oyster Pinctada fucata martensii using PacBio sequencing and Hi-C.</title>
        <authorList>
            <person name="Zheng Z."/>
        </authorList>
    </citation>
    <scope>NUCLEOTIDE SEQUENCE</scope>
    <source>
        <strain evidence="5">ZZ-2019</strain>
        <tissue evidence="5">Adductor muscle</tissue>
    </source>
</reference>
<proteinExistence type="predicted"/>
<dbReference type="GO" id="GO:0085020">
    <property type="term" value="P:protein K6-linked ubiquitination"/>
    <property type="evidence" value="ECO:0007669"/>
    <property type="project" value="TreeGrafter"/>
</dbReference>
<dbReference type="AlphaFoldDB" id="A0AA88XT06"/>
<dbReference type="PANTHER" id="PTHR24171">
    <property type="entry name" value="ANKYRIN REPEAT DOMAIN-CONTAINING PROTEIN 39-RELATED"/>
    <property type="match status" value="1"/>
</dbReference>
<dbReference type="GO" id="GO:0070531">
    <property type="term" value="C:BRCA1-A complex"/>
    <property type="evidence" value="ECO:0007669"/>
    <property type="project" value="TreeGrafter"/>
</dbReference>
<feature type="repeat" description="ANK" evidence="3">
    <location>
        <begin position="110"/>
        <end position="142"/>
    </location>
</feature>
<comment type="caution">
    <text evidence="5">The sequence shown here is derived from an EMBL/GenBank/DDBJ whole genome shotgun (WGS) entry which is preliminary data.</text>
</comment>
<evidence type="ECO:0000256" key="4">
    <source>
        <dbReference type="SAM" id="MobiDB-lite"/>
    </source>
</evidence>
<keyword evidence="2 3" id="KW-0040">ANK repeat</keyword>
<feature type="region of interest" description="Disordered" evidence="4">
    <location>
        <begin position="1"/>
        <end position="23"/>
    </location>
</feature>
<name>A0AA88XT06_PINIB</name>
<dbReference type="GO" id="GO:0031436">
    <property type="term" value="C:BRCA1-BARD1 complex"/>
    <property type="evidence" value="ECO:0007669"/>
    <property type="project" value="TreeGrafter"/>
</dbReference>
<dbReference type="PROSITE" id="PS50088">
    <property type="entry name" value="ANK_REPEAT"/>
    <property type="match status" value="2"/>
</dbReference>
<feature type="compositionally biased region" description="Basic residues" evidence="4">
    <location>
        <begin position="191"/>
        <end position="222"/>
    </location>
</feature>
<dbReference type="EMBL" id="VSWD01000011">
    <property type="protein sequence ID" value="KAK3087053.1"/>
    <property type="molecule type" value="Genomic_DNA"/>
</dbReference>
<dbReference type="Proteomes" id="UP001186944">
    <property type="component" value="Unassembled WGS sequence"/>
</dbReference>
<dbReference type="Pfam" id="PF12796">
    <property type="entry name" value="Ank_2"/>
    <property type="match status" value="1"/>
</dbReference>
<evidence type="ECO:0000313" key="5">
    <source>
        <dbReference type="EMBL" id="KAK3087053.1"/>
    </source>
</evidence>
<dbReference type="Gene3D" id="1.25.40.20">
    <property type="entry name" value="Ankyrin repeat-containing domain"/>
    <property type="match status" value="1"/>
</dbReference>
<evidence type="ECO:0000256" key="2">
    <source>
        <dbReference type="ARBA" id="ARBA00023043"/>
    </source>
</evidence>
<keyword evidence="1" id="KW-0677">Repeat</keyword>
<feature type="region of interest" description="Disordered" evidence="4">
    <location>
        <begin position="173"/>
        <end position="222"/>
    </location>
</feature>
<sequence>MASKRKSKSAQRSASAKSGKSKGGYVVPITASVQPMSKVYLGKDFEHRLAEAAGNGDSMTVLKILSFKVDPNSRDENRVPAITRASTDGHFEIVNMLIDAGANVNITSNYNVTPLHAAAKGQHINCVKHLLLGGAKLTNMTTSGITPMDIAKFGSPAWEIMNDFKKGEMPEIEEVNDVPEIPDYSIGGEGKKKKKGKGKKKGGKGGKKKGGKKKGGKKKKKK</sequence>
<dbReference type="InterPro" id="IPR036770">
    <property type="entry name" value="Ankyrin_rpt-contain_sf"/>
</dbReference>
<dbReference type="PANTHER" id="PTHR24171:SF8">
    <property type="entry name" value="BRCA1-ASSOCIATED RING DOMAIN PROTEIN 1"/>
    <property type="match status" value="1"/>
</dbReference>